<proteinExistence type="inferred from homology"/>
<dbReference type="InterPro" id="IPR017853">
    <property type="entry name" value="GH"/>
</dbReference>
<evidence type="ECO:0000313" key="17">
    <source>
        <dbReference type="Proteomes" id="UP000193920"/>
    </source>
</evidence>
<dbReference type="PANTHER" id="PTHR43447">
    <property type="entry name" value="ALPHA-AMYLASE"/>
    <property type="match status" value="1"/>
</dbReference>
<dbReference type="InterPro" id="IPR006046">
    <property type="entry name" value="Alpha_amylase"/>
</dbReference>
<feature type="chain" id="PRO_5013367896" description="Alpha-amylase" evidence="12">
    <location>
        <begin position="26"/>
        <end position="645"/>
    </location>
</feature>
<dbReference type="InterPro" id="IPR013780">
    <property type="entry name" value="Glyco_hydro_b"/>
</dbReference>
<evidence type="ECO:0000256" key="4">
    <source>
        <dbReference type="ARBA" id="ARBA00012595"/>
    </source>
</evidence>
<dbReference type="Pfam" id="PF03423">
    <property type="entry name" value="CBM_25"/>
    <property type="match status" value="1"/>
</dbReference>
<evidence type="ECO:0000256" key="2">
    <source>
        <dbReference type="ARBA" id="ARBA00001913"/>
    </source>
</evidence>
<evidence type="ECO:0000259" key="15">
    <source>
        <dbReference type="SMART" id="SM01066"/>
    </source>
</evidence>
<dbReference type="Gene3D" id="3.20.20.80">
    <property type="entry name" value="Glycosidases"/>
    <property type="match status" value="1"/>
</dbReference>
<evidence type="ECO:0000256" key="3">
    <source>
        <dbReference type="ARBA" id="ARBA00008061"/>
    </source>
</evidence>
<dbReference type="InterPro" id="IPR005085">
    <property type="entry name" value="CBM25"/>
</dbReference>
<comment type="cofactor">
    <cofactor evidence="2">
        <name>Ca(2+)</name>
        <dbReference type="ChEBI" id="CHEBI:29108"/>
    </cofactor>
</comment>
<feature type="domain" description="Carbohydrate binding module family 25" evidence="15">
    <location>
        <begin position="556"/>
        <end position="630"/>
    </location>
</feature>
<dbReference type="STRING" id="1754190.A0A1Y2EG66"/>
<evidence type="ECO:0000256" key="9">
    <source>
        <dbReference type="ARBA" id="ARBA00023295"/>
    </source>
</evidence>
<comment type="caution">
    <text evidence="16">The sequence shown here is derived from an EMBL/GenBank/DDBJ whole genome shotgun (WGS) entry which is preliminary data.</text>
</comment>
<name>A0A1Y2EG66_9FUNG</name>
<keyword evidence="5" id="KW-0479">Metal-binding</keyword>
<dbReference type="PRINTS" id="PR00110">
    <property type="entry name" value="ALPHAAMYLASE"/>
</dbReference>
<dbReference type="InterPro" id="IPR006048">
    <property type="entry name" value="A-amylase/branching_C"/>
</dbReference>
<sequence length="645" mass="71935">MIKLIKIKTLVASVLALSNLSFSKAETVKYHADSLQNGTILHAFAWSFNTIKEKLPEIKNAGYSAVQTSPIQACRIGNDGSLNFSNWYFHYQPTSYNIGNYQLGSEDEFKSLCAAADNYGIKIIVDAVLNHMSSDWYAIDSSLRNTNYYHTDYESISDWSNRYQLTQRALLGLNDLNTQSSTIQQFSLNFLEHAIADGAYGFRYDAAKHIELPDDTGYAGNFWPTIIQNSAKFQYGEILQDSASREKAYANYIRITASQYGYTVRDAISNNDFSQINYLVESHDTYANDECVSSWLTNEQIKLSWALIAARSSTTPLFLSRPVGGGGSCSNRFPGYSRLGDEGDALYKDDEIAAVNLFRNAMEGESEYLRNGNDSKRILMIERGTKGLVIINLNYDDTYLNYKTNLADGQYENQTNDSNIFTVSNGTITGTLLSRSVTVLYKKTSGTIPSTPTSTTTTIYFKKPSSWGSTIYSYIYSTRSSVVSELAPWPGKAMTYINNSVYSISFNDDYNGAYVIFTDTNEQIPSSNQAGFTITQNGLYDSNGYVGLYNKDSSSSATITIYYYTGWSPCYIHYQADNSNWTTSPGVSMTSLNDDYYSISIEASKLTFVFTNGNGDWDNNNNNNYSISSPGDYVVKNGQITSGKI</sequence>
<keyword evidence="17" id="KW-1185">Reference proteome</keyword>
<reference evidence="16 17" key="1">
    <citation type="submission" date="2016-08" db="EMBL/GenBank/DDBJ databases">
        <title>A Parts List for Fungal Cellulosomes Revealed by Comparative Genomics.</title>
        <authorList>
            <consortium name="DOE Joint Genome Institute"/>
            <person name="Haitjema C.H."/>
            <person name="Gilmore S.P."/>
            <person name="Henske J.K."/>
            <person name="Solomon K.V."/>
            <person name="De Groot R."/>
            <person name="Kuo A."/>
            <person name="Mondo S.J."/>
            <person name="Salamov A.A."/>
            <person name="Labutti K."/>
            <person name="Zhao Z."/>
            <person name="Chiniquy J."/>
            <person name="Barry K."/>
            <person name="Brewer H.M."/>
            <person name="Purvine S.O."/>
            <person name="Wright A.T."/>
            <person name="Boxma B."/>
            <person name="Van Alen T."/>
            <person name="Hackstein J.H."/>
            <person name="Baker S.E."/>
            <person name="Grigoriev I.V."/>
            <person name="O'Malley M.A."/>
        </authorList>
    </citation>
    <scope>NUCLEOTIDE SEQUENCE [LARGE SCALE GENOMIC DNA]</scope>
    <source>
        <strain evidence="16 17">G1</strain>
    </source>
</reference>
<keyword evidence="6 11" id="KW-0378">Hydrolase</keyword>
<dbReference type="Pfam" id="PF16738">
    <property type="entry name" value="CBM26"/>
    <property type="match status" value="1"/>
</dbReference>
<comment type="catalytic activity">
    <reaction evidence="1 11">
        <text>Endohydrolysis of (1-&gt;4)-alpha-D-glucosidic linkages in polysaccharides containing three or more (1-&gt;4)-alpha-linked D-glucose units.</text>
        <dbReference type="EC" id="3.2.1.1"/>
    </reaction>
</comment>
<evidence type="ECO:0000259" key="13">
    <source>
        <dbReference type="SMART" id="SM00632"/>
    </source>
</evidence>
<dbReference type="InterPro" id="IPR031965">
    <property type="entry name" value="CBM26"/>
</dbReference>
<dbReference type="SMART" id="SM00632">
    <property type="entry name" value="Aamy_C"/>
    <property type="match status" value="1"/>
</dbReference>
<accession>A0A1Y2EG66</accession>
<dbReference type="SUPFAM" id="SSF51445">
    <property type="entry name" value="(Trans)glycosidases"/>
    <property type="match status" value="1"/>
</dbReference>
<evidence type="ECO:0000256" key="12">
    <source>
        <dbReference type="SAM" id="SignalP"/>
    </source>
</evidence>
<dbReference type="Gene3D" id="2.60.40.10">
    <property type="entry name" value="Immunoglobulins"/>
    <property type="match status" value="2"/>
</dbReference>
<feature type="signal peptide" evidence="12">
    <location>
        <begin position="1"/>
        <end position="25"/>
    </location>
</feature>
<evidence type="ECO:0000256" key="11">
    <source>
        <dbReference type="RuleBase" id="RU361134"/>
    </source>
</evidence>
<dbReference type="InterPro" id="IPR006047">
    <property type="entry name" value="GH13_cat_dom"/>
</dbReference>
<keyword evidence="8 11" id="KW-0119">Carbohydrate metabolism</keyword>
<dbReference type="InterPro" id="IPR031319">
    <property type="entry name" value="A-amylase_C"/>
</dbReference>
<feature type="domain" description="Glycosyl hydrolase family 13 catalytic" evidence="14">
    <location>
        <begin position="38"/>
        <end position="359"/>
    </location>
</feature>
<evidence type="ECO:0000256" key="10">
    <source>
        <dbReference type="RuleBase" id="RU003615"/>
    </source>
</evidence>
<dbReference type="Gene3D" id="2.60.40.1180">
    <property type="entry name" value="Golgi alpha-mannosidase II"/>
    <property type="match status" value="1"/>
</dbReference>
<dbReference type="Pfam" id="PF00128">
    <property type="entry name" value="Alpha-amylase"/>
    <property type="match status" value="1"/>
</dbReference>
<protein>
    <recommendedName>
        <fullName evidence="4 11">Alpha-amylase</fullName>
        <ecNumber evidence="4 11">3.2.1.1</ecNumber>
    </recommendedName>
</protein>
<dbReference type="OrthoDB" id="550577at2759"/>
<gene>
    <name evidence="16" type="ORF">LY90DRAFT_667410</name>
</gene>
<evidence type="ECO:0000256" key="8">
    <source>
        <dbReference type="ARBA" id="ARBA00023277"/>
    </source>
</evidence>
<dbReference type="AlphaFoldDB" id="A0A1Y2EG66"/>
<dbReference type="Pfam" id="PF02806">
    <property type="entry name" value="Alpha-amylase_C"/>
    <property type="match status" value="1"/>
</dbReference>
<dbReference type="GO" id="GO:0046872">
    <property type="term" value="F:metal ion binding"/>
    <property type="evidence" value="ECO:0007669"/>
    <property type="project" value="UniProtKB-KW"/>
</dbReference>
<dbReference type="SMART" id="SM01066">
    <property type="entry name" value="CBM_25"/>
    <property type="match status" value="1"/>
</dbReference>
<evidence type="ECO:0000259" key="14">
    <source>
        <dbReference type="SMART" id="SM00642"/>
    </source>
</evidence>
<comment type="similarity">
    <text evidence="3 10">Belongs to the glycosyl hydrolase 13 family.</text>
</comment>
<dbReference type="Proteomes" id="UP000193920">
    <property type="component" value="Unassembled WGS sequence"/>
</dbReference>
<dbReference type="CDD" id="cd11315">
    <property type="entry name" value="AmyAc_bac1_AmyA"/>
    <property type="match status" value="1"/>
</dbReference>
<dbReference type="EMBL" id="MCOG01000043">
    <property type="protein sequence ID" value="ORY70560.1"/>
    <property type="molecule type" value="Genomic_DNA"/>
</dbReference>
<evidence type="ECO:0000256" key="6">
    <source>
        <dbReference type="ARBA" id="ARBA00022801"/>
    </source>
</evidence>
<dbReference type="GO" id="GO:0004556">
    <property type="term" value="F:alpha-amylase activity"/>
    <property type="evidence" value="ECO:0007669"/>
    <property type="project" value="UniProtKB-UniRule"/>
</dbReference>
<dbReference type="EC" id="3.2.1.1" evidence="4 11"/>
<evidence type="ECO:0000313" key="16">
    <source>
        <dbReference type="EMBL" id="ORY70560.1"/>
    </source>
</evidence>
<evidence type="ECO:0000256" key="1">
    <source>
        <dbReference type="ARBA" id="ARBA00000548"/>
    </source>
</evidence>
<dbReference type="SUPFAM" id="SSF51011">
    <property type="entry name" value="Glycosyl hydrolase domain"/>
    <property type="match status" value="1"/>
</dbReference>
<dbReference type="SMART" id="SM00642">
    <property type="entry name" value="Aamy"/>
    <property type="match status" value="1"/>
</dbReference>
<keyword evidence="7" id="KW-0106">Calcium</keyword>
<evidence type="ECO:0000256" key="5">
    <source>
        <dbReference type="ARBA" id="ARBA00022723"/>
    </source>
</evidence>
<feature type="domain" description="Alpha-amylase C-terminal" evidence="13">
    <location>
        <begin position="366"/>
        <end position="445"/>
    </location>
</feature>
<evidence type="ECO:0000256" key="7">
    <source>
        <dbReference type="ARBA" id="ARBA00022837"/>
    </source>
</evidence>
<dbReference type="InterPro" id="IPR013783">
    <property type="entry name" value="Ig-like_fold"/>
</dbReference>
<keyword evidence="9 11" id="KW-0326">Glycosidase</keyword>
<dbReference type="GO" id="GO:2001070">
    <property type="term" value="F:starch binding"/>
    <property type="evidence" value="ECO:0007669"/>
    <property type="project" value="InterPro"/>
</dbReference>
<organism evidence="16 17">
    <name type="scientific">Neocallimastix californiae</name>
    <dbReference type="NCBI Taxonomy" id="1754190"/>
    <lineage>
        <taxon>Eukaryota</taxon>
        <taxon>Fungi</taxon>
        <taxon>Fungi incertae sedis</taxon>
        <taxon>Chytridiomycota</taxon>
        <taxon>Chytridiomycota incertae sedis</taxon>
        <taxon>Neocallimastigomycetes</taxon>
        <taxon>Neocallimastigales</taxon>
        <taxon>Neocallimastigaceae</taxon>
        <taxon>Neocallimastix</taxon>
    </lineage>
</organism>
<dbReference type="GO" id="GO:0005975">
    <property type="term" value="P:carbohydrate metabolic process"/>
    <property type="evidence" value="ECO:0007669"/>
    <property type="project" value="InterPro"/>
</dbReference>
<keyword evidence="12" id="KW-0732">Signal</keyword>